<dbReference type="AlphaFoldDB" id="A0A6J4HX32"/>
<accession>A0A6J4HX32</accession>
<reference evidence="1" key="1">
    <citation type="submission" date="2020-02" db="EMBL/GenBank/DDBJ databases">
        <authorList>
            <person name="Meier V. D."/>
        </authorList>
    </citation>
    <scope>NUCLEOTIDE SEQUENCE</scope>
    <source>
        <strain evidence="1">AVDCRST_MAG92</strain>
    </source>
</reference>
<name>A0A6J4HX32_9CYAN</name>
<proteinExistence type="predicted"/>
<evidence type="ECO:0000313" key="1">
    <source>
        <dbReference type="EMBL" id="CAA9233491.1"/>
    </source>
</evidence>
<dbReference type="EMBL" id="CADCTM010000160">
    <property type="protein sequence ID" value="CAA9233491.1"/>
    <property type="molecule type" value="Genomic_DNA"/>
</dbReference>
<feature type="non-terminal residue" evidence="1">
    <location>
        <position position="104"/>
    </location>
</feature>
<sequence length="104" mass="11710">MQRGRSFLGLRTAKTFWHYRRALGNLMEAFGDANTSGAGFTATNADSFALDDLTPETFLSACIEENKKRMSKFDPQLMQPQLMPRLANIALRTLQLLPKVKSSR</sequence>
<gene>
    <name evidence="1" type="ORF">AVDCRST_MAG92-1143</name>
</gene>
<organism evidence="1">
    <name type="scientific">uncultured Coleofasciculus sp</name>
    <dbReference type="NCBI Taxonomy" id="1267456"/>
    <lineage>
        <taxon>Bacteria</taxon>
        <taxon>Bacillati</taxon>
        <taxon>Cyanobacteriota</taxon>
        <taxon>Cyanophyceae</taxon>
        <taxon>Coleofasciculales</taxon>
        <taxon>Coleofasciculaceae</taxon>
        <taxon>Coleofasciculus</taxon>
        <taxon>environmental samples</taxon>
    </lineage>
</organism>
<protein>
    <submittedName>
        <fullName evidence="1">Uncharacterized protein</fullName>
    </submittedName>
</protein>